<gene>
    <name evidence="9" type="ORF">GCM10009786_07570</name>
</gene>
<dbReference type="NCBIfam" id="TIGR00711">
    <property type="entry name" value="efflux_EmrB"/>
    <property type="match status" value="1"/>
</dbReference>
<dbReference type="InterPro" id="IPR036259">
    <property type="entry name" value="MFS_trans_sf"/>
</dbReference>
<feature type="transmembrane region" description="Helical" evidence="7">
    <location>
        <begin position="474"/>
        <end position="493"/>
    </location>
</feature>
<feature type="transmembrane region" description="Helical" evidence="7">
    <location>
        <begin position="18"/>
        <end position="39"/>
    </location>
</feature>
<evidence type="ECO:0000256" key="4">
    <source>
        <dbReference type="ARBA" id="ARBA00022692"/>
    </source>
</evidence>
<dbReference type="InterPro" id="IPR011701">
    <property type="entry name" value="MFS"/>
</dbReference>
<dbReference type="RefSeq" id="WP_346057440.1">
    <property type="nucleotide sequence ID" value="NZ_BAAAOP010000004.1"/>
</dbReference>
<feature type="transmembrane region" description="Helical" evidence="7">
    <location>
        <begin position="109"/>
        <end position="130"/>
    </location>
</feature>
<feature type="transmembrane region" description="Helical" evidence="7">
    <location>
        <begin position="84"/>
        <end position="103"/>
    </location>
</feature>
<dbReference type="InterPro" id="IPR020846">
    <property type="entry name" value="MFS_dom"/>
</dbReference>
<feature type="transmembrane region" description="Helical" evidence="7">
    <location>
        <begin position="366"/>
        <end position="387"/>
    </location>
</feature>
<feature type="transmembrane region" description="Helical" evidence="7">
    <location>
        <begin position="172"/>
        <end position="192"/>
    </location>
</feature>
<dbReference type="EMBL" id="BAAAOP010000004">
    <property type="protein sequence ID" value="GAA2186519.1"/>
    <property type="molecule type" value="Genomic_DNA"/>
</dbReference>
<dbReference type="Gene3D" id="1.20.1250.20">
    <property type="entry name" value="MFS general substrate transporter like domains"/>
    <property type="match status" value="1"/>
</dbReference>
<dbReference type="PROSITE" id="PS50850">
    <property type="entry name" value="MFS"/>
    <property type="match status" value="1"/>
</dbReference>
<evidence type="ECO:0000256" key="3">
    <source>
        <dbReference type="ARBA" id="ARBA00022475"/>
    </source>
</evidence>
<evidence type="ECO:0000256" key="7">
    <source>
        <dbReference type="SAM" id="Phobius"/>
    </source>
</evidence>
<evidence type="ECO:0000259" key="8">
    <source>
        <dbReference type="PROSITE" id="PS50850"/>
    </source>
</evidence>
<comment type="caution">
    <text evidence="9">The sequence shown here is derived from an EMBL/GenBank/DDBJ whole genome shotgun (WGS) entry which is preliminary data.</text>
</comment>
<accession>A0ABP5MUI1</accession>
<reference evidence="10" key="1">
    <citation type="journal article" date="2019" name="Int. J. Syst. Evol. Microbiol.">
        <title>The Global Catalogue of Microorganisms (GCM) 10K type strain sequencing project: providing services to taxonomists for standard genome sequencing and annotation.</title>
        <authorList>
            <consortium name="The Broad Institute Genomics Platform"/>
            <consortium name="The Broad Institute Genome Sequencing Center for Infectious Disease"/>
            <person name="Wu L."/>
            <person name="Ma J."/>
        </authorList>
    </citation>
    <scope>NUCLEOTIDE SEQUENCE [LARGE SCALE GENOMIC DNA]</scope>
    <source>
        <strain evidence="10">JCM 14919</strain>
    </source>
</reference>
<dbReference type="CDD" id="cd17321">
    <property type="entry name" value="MFS_MMR_MDR_like"/>
    <property type="match status" value="1"/>
</dbReference>
<evidence type="ECO:0000256" key="5">
    <source>
        <dbReference type="ARBA" id="ARBA00022989"/>
    </source>
</evidence>
<sequence length="510" mass="53699">MSTETPASPKPEIRPWPALWSLVLGFFMILVDTTIVSVANPSIMEGLGTTMVATLWATSAYLLAYAVPLLITGRLGDRFGPRRIYLFGLTVFTLSSLACGMAGTIEALIIARVFQGLGAALMTPQTMAVITRIFSPRNRGSAMAVWGITAGVATLVGPILGGVLLDGFGWEWIFFINVPVGIIGFVLAMRFVPKLETHAHHFDWIGVLLSAAGMFMLVFGIQEGESYEWGVIWGPISVWSLIIVGALVLVLFVIWQRVQRGEPLLPLEIFKDRNFSVGTGTIVTVGLAVTSMGLPLMFYYQLVRGLTPTQSALMLVPMALLSAGLARPVGLLIDRTDPRRIATFGLALVAAGMLLYFFLLRPETPLWLLLVPSAVLGVANACMWGPLASITTFSLAPQLAGAGSGVYNTSRQVGAVLGSAAIAALMQSRIAAELGSASGGGAGAAGAAGGEAGMGGGQLPEAAREGFAAAMAQSMLLPVAAILIGAIVSLWFARRPQKTNTNPIEVPAEA</sequence>
<feature type="domain" description="Major facilitator superfamily (MFS) profile" evidence="8">
    <location>
        <begin position="18"/>
        <end position="497"/>
    </location>
</feature>
<keyword evidence="10" id="KW-1185">Reference proteome</keyword>
<feature type="transmembrane region" description="Helical" evidence="7">
    <location>
        <begin position="142"/>
        <end position="160"/>
    </location>
</feature>
<feature type="transmembrane region" description="Helical" evidence="7">
    <location>
        <begin position="233"/>
        <end position="255"/>
    </location>
</feature>
<evidence type="ECO:0000256" key="6">
    <source>
        <dbReference type="ARBA" id="ARBA00023136"/>
    </source>
</evidence>
<protein>
    <submittedName>
        <fullName evidence="9">DHA2 family efflux MFS transporter permease subunit</fullName>
    </submittedName>
</protein>
<proteinExistence type="predicted"/>
<dbReference type="Gene3D" id="1.20.1720.10">
    <property type="entry name" value="Multidrug resistance protein D"/>
    <property type="match status" value="1"/>
</dbReference>
<evidence type="ECO:0000313" key="10">
    <source>
        <dbReference type="Proteomes" id="UP001501084"/>
    </source>
</evidence>
<feature type="transmembrane region" description="Helical" evidence="7">
    <location>
        <begin position="275"/>
        <end position="300"/>
    </location>
</feature>
<dbReference type="InterPro" id="IPR004638">
    <property type="entry name" value="EmrB-like"/>
</dbReference>
<comment type="subcellular location">
    <subcellularLocation>
        <location evidence="1">Cell membrane</location>
        <topology evidence="1">Multi-pass membrane protein</topology>
    </subcellularLocation>
</comment>
<dbReference type="Proteomes" id="UP001501084">
    <property type="component" value="Unassembled WGS sequence"/>
</dbReference>
<keyword evidence="3" id="KW-1003">Cell membrane</keyword>
<feature type="transmembrane region" description="Helical" evidence="7">
    <location>
        <begin position="341"/>
        <end position="360"/>
    </location>
</feature>
<dbReference type="SUPFAM" id="SSF103473">
    <property type="entry name" value="MFS general substrate transporter"/>
    <property type="match status" value="1"/>
</dbReference>
<name>A0ABP5MUI1_9MICO</name>
<feature type="transmembrane region" description="Helical" evidence="7">
    <location>
        <begin position="204"/>
        <end position="221"/>
    </location>
</feature>
<feature type="transmembrane region" description="Helical" evidence="7">
    <location>
        <begin position="51"/>
        <end position="72"/>
    </location>
</feature>
<evidence type="ECO:0000313" key="9">
    <source>
        <dbReference type="EMBL" id="GAA2186519.1"/>
    </source>
</evidence>
<keyword evidence="4 7" id="KW-0812">Transmembrane</keyword>
<keyword evidence="2" id="KW-0813">Transport</keyword>
<dbReference type="PANTHER" id="PTHR42718:SF42">
    <property type="entry name" value="EXPORT PROTEIN"/>
    <property type="match status" value="1"/>
</dbReference>
<dbReference type="Pfam" id="PF07690">
    <property type="entry name" value="MFS_1"/>
    <property type="match status" value="1"/>
</dbReference>
<evidence type="ECO:0000256" key="2">
    <source>
        <dbReference type="ARBA" id="ARBA00022448"/>
    </source>
</evidence>
<organism evidence="9 10">
    <name type="scientific">Leucobacter alluvii</name>
    <dbReference type="NCBI Taxonomy" id="340321"/>
    <lineage>
        <taxon>Bacteria</taxon>
        <taxon>Bacillati</taxon>
        <taxon>Actinomycetota</taxon>
        <taxon>Actinomycetes</taxon>
        <taxon>Micrococcales</taxon>
        <taxon>Microbacteriaceae</taxon>
        <taxon>Leucobacter</taxon>
    </lineage>
</organism>
<evidence type="ECO:0000256" key="1">
    <source>
        <dbReference type="ARBA" id="ARBA00004651"/>
    </source>
</evidence>
<dbReference type="PANTHER" id="PTHR42718">
    <property type="entry name" value="MAJOR FACILITATOR SUPERFAMILY MULTIDRUG TRANSPORTER MFSC"/>
    <property type="match status" value="1"/>
</dbReference>
<keyword evidence="6 7" id="KW-0472">Membrane</keyword>
<keyword evidence="5 7" id="KW-1133">Transmembrane helix</keyword>